<name>A0A2M4C6K2_9DIPT</name>
<dbReference type="EMBL" id="GGFJ01011855">
    <property type="protein sequence ID" value="MBW60996.1"/>
    <property type="molecule type" value="Transcribed_RNA"/>
</dbReference>
<proteinExistence type="predicted"/>
<evidence type="ECO:0000313" key="1">
    <source>
        <dbReference type="EMBL" id="MBW60996.1"/>
    </source>
</evidence>
<reference evidence="1" key="1">
    <citation type="submission" date="2018-01" db="EMBL/GenBank/DDBJ databases">
        <title>An insight into the sialome of Amazonian anophelines.</title>
        <authorList>
            <person name="Ribeiro J.M."/>
            <person name="Scarpassa V."/>
            <person name="Calvo E."/>
        </authorList>
    </citation>
    <scope>NUCLEOTIDE SEQUENCE</scope>
    <source>
        <tissue evidence="1">Salivary glands</tissue>
    </source>
</reference>
<protein>
    <submittedName>
        <fullName evidence="1">Putative secreted protein</fullName>
    </submittedName>
</protein>
<dbReference type="AlphaFoldDB" id="A0A2M4C6K2"/>
<organism evidence="1">
    <name type="scientific">Anopheles marajoara</name>
    <dbReference type="NCBI Taxonomy" id="58244"/>
    <lineage>
        <taxon>Eukaryota</taxon>
        <taxon>Metazoa</taxon>
        <taxon>Ecdysozoa</taxon>
        <taxon>Arthropoda</taxon>
        <taxon>Hexapoda</taxon>
        <taxon>Insecta</taxon>
        <taxon>Pterygota</taxon>
        <taxon>Neoptera</taxon>
        <taxon>Endopterygota</taxon>
        <taxon>Diptera</taxon>
        <taxon>Nematocera</taxon>
        <taxon>Culicoidea</taxon>
        <taxon>Culicidae</taxon>
        <taxon>Anophelinae</taxon>
        <taxon>Anopheles</taxon>
    </lineage>
</organism>
<accession>A0A2M4C6K2</accession>
<sequence>MWFTPSSIALYSAKALCVPMIIIITSRASITVATPTVKACFGTLLISLPKNRAFASSVSCANVFTLVRDASEEPGSLKAMCPSGPIPPMNSSIPPACLIFSSNASHSATRSGALPSRICTFSGSMSMCLKKLCHMK</sequence>